<evidence type="ECO:0000259" key="1">
    <source>
        <dbReference type="Pfam" id="PF17667"/>
    </source>
</evidence>
<keyword evidence="3" id="KW-1185">Reference proteome</keyword>
<comment type="caution">
    <text evidence="2">The sequence shown here is derived from an EMBL/GenBank/DDBJ whole genome shotgun (WGS) entry which is preliminary data.</text>
</comment>
<evidence type="ECO:0000313" key="2">
    <source>
        <dbReference type="EMBL" id="TEB24954.1"/>
    </source>
</evidence>
<dbReference type="Proteomes" id="UP000298030">
    <property type="component" value="Unassembled WGS sequence"/>
</dbReference>
<dbReference type="OrthoDB" id="5569250at2759"/>
<dbReference type="Gene3D" id="1.10.510.10">
    <property type="entry name" value="Transferase(Phosphotransferase) domain 1"/>
    <property type="match status" value="1"/>
</dbReference>
<dbReference type="PANTHER" id="PTHR38248">
    <property type="entry name" value="FUNK1 6"/>
    <property type="match status" value="1"/>
</dbReference>
<dbReference type="Pfam" id="PF17667">
    <property type="entry name" value="Pkinase_fungal"/>
    <property type="match status" value="1"/>
</dbReference>
<evidence type="ECO:0000313" key="3">
    <source>
        <dbReference type="Proteomes" id="UP000298030"/>
    </source>
</evidence>
<gene>
    <name evidence="2" type="ORF">FA13DRAFT_1693407</name>
</gene>
<sequence length="453" mass="51211">MPLQLTGFDFLKNPHYLFLFLFCLQRFKDEHWGFLPGFAELVGKGDKILDLKDAWVDNPNAETVAFTGKEADMIKHRFGLGGRATGVLYGSVDVAGTPTDVAVKLSWPEKSRPREKVFIDKAKEEFSGPEFATDNPCDYLPTILAAKEYPEFESGPLLQAVLQNEEDYEPIKLASRIPYLIAMPKYDPIASLTKDLTTFLAAFFALFYCHAMLWSVGIRHGDISDNNLMWDPKTQKPKLCDFDLSHLCEKPRRGVEEVGPNGPTGFSNTGTWIFMAAELLDDDAMAGEVKRVYRHEVEAFIAVLVWIICRYHDGKLRGGNPLGHWIQQSYLECNAKRRRTFNEIIKGIFPQPSGIPEDIWVPLCMALDSMRKHSGEAVAAQYNQVTYKRFVAYDPSYAFDGKSPEDYNALRALPKILTWPIFKNEAAQRFIGLVDGRILKPLGLKLEVARPSD</sequence>
<proteinExistence type="predicted"/>
<organism evidence="2 3">
    <name type="scientific">Coprinellus micaceus</name>
    <name type="common">Glistening ink-cap mushroom</name>
    <name type="synonym">Coprinus micaceus</name>
    <dbReference type="NCBI Taxonomy" id="71717"/>
    <lineage>
        <taxon>Eukaryota</taxon>
        <taxon>Fungi</taxon>
        <taxon>Dikarya</taxon>
        <taxon>Basidiomycota</taxon>
        <taxon>Agaricomycotina</taxon>
        <taxon>Agaricomycetes</taxon>
        <taxon>Agaricomycetidae</taxon>
        <taxon>Agaricales</taxon>
        <taxon>Agaricineae</taxon>
        <taxon>Psathyrellaceae</taxon>
        <taxon>Coprinellus</taxon>
    </lineage>
</organism>
<dbReference type="InterPro" id="IPR011009">
    <property type="entry name" value="Kinase-like_dom_sf"/>
</dbReference>
<dbReference type="PANTHER" id="PTHR38248:SF2">
    <property type="entry name" value="FUNK1 11"/>
    <property type="match status" value="1"/>
</dbReference>
<name>A0A4Y7STM6_COPMI</name>
<feature type="domain" description="Fungal-type protein kinase" evidence="1">
    <location>
        <begin position="194"/>
        <end position="308"/>
    </location>
</feature>
<dbReference type="EMBL" id="QPFP01000061">
    <property type="protein sequence ID" value="TEB24954.1"/>
    <property type="molecule type" value="Genomic_DNA"/>
</dbReference>
<reference evidence="2 3" key="1">
    <citation type="journal article" date="2019" name="Nat. Ecol. Evol.">
        <title>Megaphylogeny resolves global patterns of mushroom evolution.</title>
        <authorList>
            <person name="Varga T."/>
            <person name="Krizsan K."/>
            <person name="Foldi C."/>
            <person name="Dima B."/>
            <person name="Sanchez-Garcia M."/>
            <person name="Sanchez-Ramirez S."/>
            <person name="Szollosi G.J."/>
            <person name="Szarkandi J.G."/>
            <person name="Papp V."/>
            <person name="Albert L."/>
            <person name="Andreopoulos W."/>
            <person name="Angelini C."/>
            <person name="Antonin V."/>
            <person name="Barry K.W."/>
            <person name="Bougher N.L."/>
            <person name="Buchanan P."/>
            <person name="Buyck B."/>
            <person name="Bense V."/>
            <person name="Catcheside P."/>
            <person name="Chovatia M."/>
            <person name="Cooper J."/>
            <person name="Damon W."/>
            <person name="Desjardin D."/>
            <person name="Finy P."/>
            <person name="Geml J."/>
            <person name="Haridas S."/>
            <person name="Hughes K."/>
            <person name="Justo A."/>
            <person name="Karasinski D."/>
            <person name="Kautmanova I."/>
            <person name="Kiss B."/>
            <person name="Kocsube S."/>
            <person name="Kotiranta H."/>
            <person name="LaButti K.M."/>
            <person name="Lechner B.E."/>
            <person name="Liimatainen K."/>
            <person name="Lipzen A."/>
            <person name="Lukacs Z."/>
            <person name="Mihaltcheva S."/>
            <person name="Morgado L.N."/>
            <person name="Niskanen T."/>
            <person name="Noordeloos M.E."/>
            <person name="Ohm R.A."/>
            <person name="Ortiz-Santana B."/>
            <person name="Ovrebo C."/>
            <person name="Racz N."/>
            <person name="Riley R."/>
            <person name="Savchenko A."/>
            <person name="Shiryaev A."/>
            <person name="Soop K."/>
            <person name="Spirin V."/>
            <person name="Szebenyi C."/>
            <person name="Tomsovsky M."/>
            <person name="Tulloss R.E."/>
            <person name="Uehling J."/>
            <person name="Grigoriev I.V."/>
            <person name="Vagvolgyi C."/>
            <person name="Papp T."/>
            <person name="Martin F.M."/>
            <person name="Miettinen O."/>
            <person name="Hibbett D.S."/>
            <person name="Nagy L.G."/>
        </authorList>
    </citation>
    <scope>NUCLEOTIDE SEQUENCE [LARGE SCALE GENOMIC DNA]</scope>
    <source>
        <strain evidence="2 3">FP101781</strain>
    </source>
</reference>
<accession>A0A4Y7STM6</accession>
<protein>
    <recommendedName>
        <fullName evidence="1">Fungal-type protein kinase domain-containing protein</fullName>
    </recommendedName>
</protein>
<dbReference type="InterPro" id="IPR040976">
    <property type="entry name" value="Pkinase_fungal"/>
</dbReference>
<dbReference type="AlphaFoldDB" id="A0A4Y7STM6"/>
<dbReference type="SUPFAM" id="SSF56112">
    <property type="entry name" value="Protein kinase-like (PK-like)"/>
    <property type="match status" value="1"/>
</dbReference>